<feature type="domain" description="Lipocalin-like" evidence="2">
    <location>
        <begin position="35"/>
        <end position="168"/>
    </location>
</feature>
<name>A0A4U6D2Z9_9BACT</name>
<keyword evidence="4" id="KW-1185">Reference proteome</keyword>
<keyword evidence="1" id="KW-0732">Signal</keyword>
<dbReference type="Pfam" id="PF13924">
    <property type="entry name" value="Lipocalin_5"/>
    <property type="match status" value="1"/>
</dbReference>
<dbReference type="RefSeq" id="WP_137341639.1">
    <property type="nucleotide sequence ID" value="NZ_SZVO01000009.1"/>
</dbReference>
<evidence type="ECO:0000259" key="2">
    <source>
        <dbReference type="Pfam" id="PF13924"/>
    </source>
</evidence>
<feature type="chain" id="PRO_5020738945" evidence="1">
    <location>
        <begin position="20"/>
        <end position="170"/>
    </location>
</feature>
<evidence type="ECO:0000256" key="1">
    <source>
        <dbReference type="SAM" id="SignalP"/>
    </source>
</evidence>
<dbReference type="Proteomes" id="UP000304900">
    <property type="component" value="Unassembled WGS sequence"/>
</dbReference>
<feature type="signal peptide" evidence="1">
    <location>
        <begin position="1"/>
        <end position="19"/>
    </location>
</feature>
<sequence>MKKLILLTGFLTIMIHAFAGKPQNNSTPDSTDLTGLWTLVTVENINPDGSKTLPYGISPKGLLVFDKSGNYAIQILKASRPKVEAGDKNKATPEENAALVKGNNSHFGTYKINKDEKTITFYVENAFYPNWEGTVQERFYTLSNNELKYIVRNTTNGGDITAVVIWKKMI</sequence>
<dbReference type="OrthoDB" id="118834at2"/>
<reference evidence="3 4" key="1">
    <citation type="submission" date="2019-05" db="EMBL/GenBank/DDBJ databases">
        <title>Dyadobacter AR-3-8 sp. nov., isolated from arctic soil.</title>
        <authorList>
            <person name="Chaudhary D.K."/>
        </authorList>
    </citation>
    <scope>NUCLEOTIDE SEQUENCE [LARGE SCALE GENOMIC DNA]</scope>
    <source>
        <strain evidence="3 4">AR-3-8</strain>
    </source>
</reference>
<evidence type="ECO:0000313" key="3">
    <source>
        <dbReference type="EMBL" id="TKT90471.1"/>
    </source>
</evidence>
<dbReference type="InterPro" id="IPR024311">
    <property type="entry name" value="Lipocalin-like"/>
</dbReference>
<comment type="caution">
    <text evidence="3">The sequence shown here is derived from an EMBL/GenBank/DDBJ whole genome shotgun (WGS) entry which is preliminary data.</text>
</comment>
<gene>
    <name evidence="3" type="ORF">FDK13_19225</name>
</gene>
<evidence type="ECO:0000313" key="4">
    <source>
        <dbReference type="Proteomes" id="UP000304900"/>
    </source>
</evidence>
<accession>A0A4U6D2Z9</accession>
<organism evidence="3 4">
    <name type="scientific">Dyadobacter frigoris</name>
    <dbReference type="NCBI Taxonomy" id="2576211"/>
    <lineage>
        <taxon>Bacteria</taxon>
        <taxon>Pseudomonadati</taxon>
        <taxon>Bacteroidota</taxon>
        <taxon>Cytophagia</taxon>
        <taxon>Cytophagales</taxon>
        <taxon>Spirosomataceae</taxon>
        <taxon>Dyadobacter</taxon>
    </lineage>
</organism>
<proteinExistence type="predicted"/>
<protein>
    <submittedName>
        <fullName evidence="3">Lipocalin-like domain-containing protein</fullName>
    </submittedName>
</protein>
<dbReference type="EMBL" id="SZVO01000009">
    <property type="protein sequence ID" value="TKT90471.1"/>
    <property type="molecule type" value="Genomic_DNA"/>
</dbReference>
<dbReference type="AlphaFoldDB" id="A0A4U6D2Z9"/>